<evidence type="ECO:0000313" key="2">
    <source>
        <dbReference type="EMBL" id="WRP18686.1"/>
    </source>
</evidence>
<sequence length="179" mass="20285">MPRAFTADAPSRLWVADLTQHPTDEGWLYLATVLDAFSRRVVGWAMAERATAELVIDALDMAVWNRRPRGELVHHSDHGARYPSLAFSRRLEAAGILDSMGSVGDALDNAVAESFFATLQTELLNRAPWPTRQALKTAVFEYIEAFYNRRRRHSALGYLSPEDFERRWHLHHEVPATAA</sequence>
<dbReference type="InterPro" id="IPR001584">
    <property type="entry name" value="Integrase_cat-core"/>
</dbReference>
<dbReference type="PANTHER" id="PTHR46889">
    <property type="entry name" value="TRANSPOSASE INSF FOR INSERTION SEQUENCE IS3B-RELATED"/>
    <property type="match status" value="1"/>
</dbReference>
<organism evidence="2 3">
    <name type="scientific">Carboxydichorda subterranea</name>
    <dbReference type="NCBI Taxonomy" id="3109565"/>
    <lineage>
        <taxon>Bacteria</taxon>
        <taxon>Bacillati</taxon>
        <taxon>Bacillota</taxon>
        <taxon>Limnochordia</taxon>
        <taxon>Limnochordales</taxon>
        <taxon>Geochordaceae</taxon>
        <taxon>Carboxydichorda</taxon>
    </lineage>
</organism>
<dbReference type="PANTHER" id="PTHR46889:SF4">
    <property type="entry name" value="TRANSPOSASE INSO FOR INSERTION SEQUENCE ELEMENT IS911B-RELATED"/>
    <property type="match status" value="1"/>
</dbReference>
<keyword evidence="3" id="KW-1185">Reference proteome</keyword>
<dbReference type="Proteomes" id="UP001332192">
    <property type="component" value="Chromosome"/>
</dbReference>
<feature type="domain" description="Integrase catalytic" evidence="1">
    <location>
        <begin position="6"/>
        <end position="168"/>
    </location>
</feature>
<accession>A0ABZ1C0Q8</accession>
<dbReference type="Gene3D" id="3.30.420.10">
    <property type="entry name" value="Ribonuclease H-like superfamily/Ribonuclease H"/>
    <property type="match status" value="1"/>
</dbReference>
<dbReference type="Pfam" id="PF13333">
    <property type="entry name" value="rve_2"/>
    <property type="match status" value="1"/>
</dbReference>
<evidence type="ECO:0000313" key="3">
    <source>
        <dbReference type="Proteomes" id="UP001332192"/>
    </source>
</evidence>
<dbReference type="InterPro" id="IPR050900">
    <property type="entry name" value="Transposase_IS3/IS150/IS904"/>
</dbReference>
<name>A0ABZ1C0Q8_9FIRM</name>
<dbReference type="RefSeq" id="WP_324717959.1">
    <property type="nucleotide sequence ID" value="NZ_CP141615.1"/>
</dbReference>
<dbReference type="Pfam" id="PF00665">
    <property type="entry name" value="rve"/>
    <property type="match status" value="1"/>
</dbReference>
<dbReference type="NCBIfam" id="NF033516">
    <property type="entry name" value="transpos_IS3"/>
    <property type="match status" value="1"/>
</dbReference>
<gene>
    <name evidence="2" type="ORF">U7230_06715</name>
</gene>
<dbReference type="InterPro" id="IPR012337">
    <property type="entry name" value="RNaseH-like_sf"/>
</dbReference>
<protein>
    <submittedName>
        <fullName evidence="2">IS3 family transposase</fullName>
    </submittedName>
</protein>
<dbReference type="InterPro" id="IPR048020">
    <property type="entry name" value="Transpos_IS3"/>
</dbReference>
<dbReference type="EMBL" id="CP141615">
    <property type="protein sequence ID" value="WRP18686.1"/>
    <property type="molecule type" value="Genomic_DNA"/>
</dbReference>
<reference evidence="2 3" key="1">
    <citation type="journal article" date="2024" name="Front. Microbiol.">
        <title>Novel thermophilic genera Geochorda gen. nov. and Carboxydochorda gen. nov. from the deep terrestrial subsurface reveal the ecophysiological diversity in the class Limnochordia.</title>
        <authorList>
            <person name="Karnachuk O.V."/>
            <person name="Lukina A.P."/>
            <person name="Avakyan M.R."/>
            <person name="Kadnikov V.V."/>
            <person name="Begmatov S."/>
            <person name="Beletsky A.V."/>
            <person name="Vlasova K.G."/>
            <person name="Novikov A.A."/>
            <person name="Shcherbakova V.A."/>
            <person name="Mardanov A.V."/>
            <person name="Ravin N.V."/>
        </authorList>
    </citation>
    <scope>NUCLEOTIDE SEQUENCE [LARGE SCALE GENOMIC DNA]</scope>
    <source>
        <strain evidence="2 3">L945</strain>
    </source>
</reference>
<proteinExistence type="predicted"/>
<dbReference type="PROSITE" id="PS50994">
    <property type="entry name" value="INTEGRASE"/>
    <property type="match status" value="1"/>
</dbReference>
<dbReference type="SUPFAM" id="SSF53098">
    <property type="entry name" value="Ribonuclease H-like"/>
    <property type="match status" value="1"/>
</dbReference>
<evidence type="ECO:0000259" key="1">
    <source>
        <dbReference type="PROSITE" id="PS50994"/>
    </source>
</evidence>
<dbReference type="InterPro" id="IPR036397">
    <property type="entry name" value="RNaseH_sf"/>
</dbReference>